<dbReference type="OrthoDB" id="9813719at2"/>
<dbReference type="InterPro" id="IPR029063">
    <property type="entry name" value="SAM-dependent_MTases_sf"/>
</dbReference>
<dbReference type="PANTHER" id="PTHR46098:SF1">
    <property type="entry name" value="TRNA (CYTOSINE(38)-C(5))-METHYLTRANSFERASE"/>
    <property type="match status" value="1"/>
</dbReference>
<evidence type="ECO:0000256" key="2">
    <source>
        <dbReference type="ARBA" id="ARBA00022679"/>
    </source>
</evidence>
<evidence type="ECO:0000313" key="11">
    <source>
        <dbReference type="Proteomes" id="UP000268291"/>
    </source>
</evidence>
<dbReference type="SUPFAM" id="SSF53335">
    <property type="entry name" value="S-adenosyl-L-methionine-dependent methyltransferases"/>
    <property type="match status" value="1"/>
</dbReference>
<keyword evidence="4" id="KW-0680">Restriction system</keyword>
<name>A0A2P8GYR4_9MICO</name>
<dbReference type="Proteomes" id="UP000268291">
    <property type="component" value="Unassembled WGS sequence"/>
</dbReference>
<sequence length="468" mass="52194">MAGQPLNFRFVDLFAGLGGFHVALRGLGGEGVFAAEWESGLNALYATNFGISPWSDVNELDTDGAIAEHVPDHEVLTAGFPCQPFSKSGKQQGFEHTLQGHLFFKVHDILRVKRPGRFILENVPNILSHDGGETKATIIKMLDDLGYEVDIRRLSPHQFGIPQVRERAYFVGALISEGGLVGFKWPEESKEETTIATALDPEAPPVRDVPQRTEDAIDMWRDFLRRAPKDIKLPSFPIWSMEFRASYPYEGLTPPRAWSERRPEKLDEFTGSFGSPLDGLSIADQKLLIPSHSRRDGDIEFPAWKRAFIRQNRALYCDNRKWIDPWLDEWRPWEFPSSFQKFEWNAQGGVRDIDEYVIQVRASGVRVKRPTTAPALIAMTQTQVPILGARISGTGARRYMTPAECAKLQSLGGITLPARDVAAYKALGNAVNAKVVRKIAEPLLEALASSETPSDITSPRIMEARGAA</sequence>
<keyword evidence="2 5" id="KW-0808">Transferase</keyword>
<evidence type="ECO:0000313" key="10">
    <source>
        <dbReference type="Proteomes" id="UP000241203"/>
    </source>
</evidence>
<gene>
    <name evidence="9" type="primary">dcm</name>
    <name evidence="8" type="ORF">CLV49_2734</name>
    <name evidence="9" type="ORF">ELQ93_05560</name>
</gene>
<keyword evidence="3 5" id="KW-0949">S-adenosyl-L-methionine</keyword>
<evidence type="ECO:0000256" key="6">
    <source>
        <dbReference type="RuleBase" id="RU000416"/>
    </source>
</evidence>
<dbReference type="AlphaFoldDB" id="A0A2P8GYR4"/>
<dbReference type="InterPro" id="IPR050750">
    <property type="entry name" value="C5-MTase"/>
</dbReference>
<feature type="active site" evidence="5">
    <location>
        <position position="82"/>
    </location>
</feature>
<evidence type="ECO:0000256" key="3">
    <source>
        <dbReference type="ARBA" id="ARBA00022691"/>
    </source>
</evidence>
<dbReference type="PROSITE" id="PS51679">
    <property type="entry name" value="SAM_MT_C5"/>
    <property type="match status" value="1"/>
</dbReference>
<reference evidence="8 10" key="1">
    <citation type="submission" date="2018-03" db="EMBL/GenBank/DDBJ databases">
        <title>Genomic Encyclopedia of Archaeal and Bacterial Type Strains, Phase II (KMG-II): from individual species to whole genera.</title>
        <authorList>
            <person name="Goeker M."/>
        </authorList>
    </citation>
    <scope>NUCLEOTIDE SEQUENCE [LARGE SCALE GENOMIC DNA]</scope>
    <source>
        <strain evidence="8 10">DSM 21548</strain>
    </source>
</reference>
<comment type="catalytic activity">
    <reaction evidence="7">
        <text>a 2'-deoxycytidine in DNA + S-adenosyl-L-methionine = a 5-methyl-2'-deoxycytidine in DNA + S-adenosyl-L-homocysteine + H(+)</text>
        <dbReference type="Rhea" id="RHEA:13681"/>
        <dbReference type="Rhea" id="RHEA-COMP:11369"/>
        <dbReference type="Rhea" id="RHEA-COMP:11370"/>
        <dbReference type="ChEBI" id="CHEBI:15378"/>
        <dbReference type="ChEBI" id="CHEBI:57856"/>
        <dbReference type="ChEBI" id="CHEBI:59789"/>
        <dbReference type="ChEBI" id="CHEBI:85452"/>
        <dbReference type="ChEBI" id="CHEBI:85454"/>
        <dbReference type="EC" id="2.1.1.37"/>
    </reaction>
</comment>
<dbReference type="Proteomes" id="UP000241203">
    <property type="component" value="Unassembled WGS sequence"/>
</dbReference>
<dbReference type="PROSITE" id="PS00094">
    <property type="entry name" value="C5_MTASE_1"/>
    <property type="match status" value="1"/>
</dbReference>
<dbReference type="PANTHER" id="PTHR46098">
    <property type="entry name" value="TRNA (CYTOSINE(38)-C(5))-METHYLTRANSFERASE"/>
    <property type="match status" value="1"/>
</dbReference>
<dbReference type="Pfam" id="PF00145">
    <property type="entry name" value="DNA_methylase"/>
    <property type="match status" value="1"/>
</dbReference>
<reference evidence="9 11" key="2">
    <citation type="submission" date="2018-12" db="EMBL/GenBank/DDBJ databases">
        <authorList>
            <person name="hu s."/>
            <person name="Xu Y."/>
            <person name="Xu B."/>
            <person name="Li F."/>
        </authorList>
    </citation>
    <scope>NUCLEOTIDE SEQUENCE [LARGE SCALE GENOMIC DNA]</scope>
    <source>
        <strain evidence="9 11">KSW2-17</strain>
    </source>
</reference>
<evidence type="ECO:0000256" key="1">
    <source>
        <dbReference type="ARBA" id="ARBA00022603"/>
    </source>
</evidence>
<dbReference type="GO" id="GO:0032259">
    <property type="term" value="P:methylation"/>
    <property type="evidence" value="ECO:0007669"/>
    <property type="project" value="UniProtKB-KW"/>
</dbReference>
<comment type="similarity">
    <text evidence="5 6">Belongs to the class I-like SAM-binding methyltransferase superfamily. C5-methyltransferase family.</text>
</comment>
<evidence type="ECO:0000313" key="8">
    <source>
        <dbReference type="EMBL" id="PSL39100.1"/>
    </source>
</evidence>
<dbReference type="GO" id="GO:0009307">
    <property type="term" value="P:DNA restriction-modification system"/>
    <property type="evidence" value="ECO:0007669"/>
    <property type="project" value="UniProtKB-KW"/>
</dbReference>
<comment type="caution">
    <text evidence="8">The sequence shown here is derived from an EMBL/GenBank/DDBJ whole genome shotgun (WGS) entry which is preliminary data.</text>
</comment>
<dbReference type="EMBL" id="RZGY01000001">
    <property type="protein sequence ID" value="RUQ87879.1"/>
    <property type="molecule type" value="Genomic_DNA"/>
</dbReference>
<dbReference type="EC" id="2.1.1.37" evidence="7"/>
<evidence type="ECO:0000256" key="5">
    <source>
        <dbReference type="PROSITE-ProRule" id="PRU01016"/>
    </source>
</evidence>
<dbReference type="EMBL" id="PYAU01000001">
    <property type="protein sequence ID" value="PSL39100.1"/>
    <property type="molecule type" value="Genomic_DNA"/>
</dbReference>
<dbReference type="InterPro" id="IPR001525">
    <property type="entry name" value="C5_MeTfrase"/>
</dbReference>
<dbReference type="InterPro" id="IPR018117">
    <property type="entry name" value="C5_DNA_meth_AS"/>
</dbReference>
<keyword evidence="1 5" id="KW-0489">Methyltransferase</keyword>
<dbReference type="NCBIfam" id="TIGR00675">
    <property type="entry name" value="dcm"/>
    <property type="match status" value="1"/>
</dbReference>
<evidence type="ECO:0000313" key="9">
    <source>
        <dbReference type="EMBL" id="RUQ87879.1"/>
    </source>
</evidence>
<dbReference type="Gene3D" id="3.40.50.150">
    <property type="entry name" value="Vaccinia Virus protein VP39"/>
    <property type="match status" value="1"/>
</dbReference>
<proteinExistence type="inferred from homology"/>
<keyword evidence="11" id="KW-1185">Reference proteome</keyword>
<evidence type="ECO:0000256" key="7">
    <source>
        <dbReference type="RuleBase" id="RU000417"/>
    </source>
</evidence>
<accession>A0A2P8GYR4</accession>
<dbReference type="GO" id="GO:0003886">
    <property type="term" value="F:DNA (cytosine-5-)-methyltransferase activity"/>
    <property type="evidence" value="ECO:0007669"/>
    <property type="project" value="UniProtKB-EC"/>
</dbReference>
<organism evidence="8 10">
    <name type="scientific">Labedella gwakjiensis</name>
    <dbReference type="NCBI Taxonomy" id="390269"/>
    <lineage>
        <taxon>Bacteria</taxon>
        <taxon>Bacillati</taxon>
        <taxon>Actinomycetota</taxon>
        <taxon>Actinomycetes</taxon>
        <taxon>Micrococcales</taxon>
        <taxon>Microbacteriaceae</taxon>
        <taxon>Labedella</taxon>
    </lineage>
</organism>
<dbReference type="PRINTS" id="PR00105">
    <property type="entry name" value="C5METTRFRASE"/>
</dbReference>
<evidence type="ECO:0000256" key="4">
    <source>
        <dbReference type="ARBA" id="ARBA00022747"/>
    </source>
</evidence>
<protein>
    <recommendedName>
        <fullName evidence="7">Cytosine-specific methyltransferase</fullName>
        <ecNumber evidence="7">2.1.1.37</ecNumber>
    </recommendedName>
</protein>